<comment type="caution">
    <text evidence="2">The sequence shown here is derived from an EMBL/GenBank/DDBJ whole genome shotgun (WGS) entry which is preliminary data.</text>
</comment>
<dbReference type="AlphaFoldDB" id="A0A5C5XDQ2"/>
<evidence type="ECO:0000256" key="1">
    <source>
        <dbReference type="SAM" id="Coils"/>
    </source>
</evidence>
<feature type="coiled-coil region" evidence="1">
    <location>
        <begin position="93"/>
        <end position="120"/>
    </location>
</feature>
<keyword evidence="1" id="KW-0175">Coiled coil</keyword>
<dbReference type="EMBL" id="SJPG01000001">
    <property type="protein sequence ID" value="TWT60938.1"/>
    <property type="molecule type" value="Genomic_DNA"/>
</dbReference>
<dbReference type="Proteomes" id="UP000316095">
    <property type="component" value="Unassembled WGS sequence"/>
</dbReference>
<protein>
    <submittedName>
        <fullName evidence="2">Transposase</fullName>
    </submittedName>
</protein>
<reference evidence="2 3" key="1">
    <citation type="submission" date="2019-02" db="EMBL/GenBank/DDBJ databases">
        <title>Deep-cultivation of Planctomycetes and their phenomic and genomic characterization uncovers novel biology.</title>
        <authorList>
            <person name="Wiegand S."/>
            <person name="Jogler M."/>
            <person name="Boedeker C."/>
            <person name="Pinto D."/>
            <person name="Vollmers J."/>
            <person name="Rivas-Marin E."/>
            <person name="Kohn T."/>
            <person name="Peeters S.H."/>
            <person name="Heuer A."/>
            <person name="Rast P."/>
            <person name="Oberbeckmann S."/>
            <person name="Bunk B."/>
            <person name="Jeske O."/>
            <person name="Meyerdierks A."/>
            <person name="Storesund J.E."/>
            <person name="Kallscheuer N."/>
            <person name="Luecker S."/>
            <person name="Lage O.M."/>
            <person name="Pohl T."/>
            <person name="Merkel B.J."/>
            <person name="Hornburger P."/>
            <person name="Mueller R.-W."/>
            <person name="Bruemmer F."/>
            <person name="Labrenz M."/>
            <person name="Spormann A.M."/>
            <person name="Op Den Camp H."/>
            <person name="Overmann J."/>
            <person name="Amann R."/>
            <person name="Jetten M.S.M."/>
            <person name="Mascher T."/>
            <person name="Medema M.H."/>
            <person name="Devos D.P."/>
            <person name="Kaster A.-K."/>
            <person name="Ovreas L."/>
            <person name="Rohde M."/>
            <person name="Galperin M.Y."/>
            <person name="Jogler C."/>
        </authorList>
    </citation>
    <scope>NUCLEOTIDE SEQUENCE [LARGE SCALE GENOMIC DNA]</scope>
    <source>
        <strain evidence="2 3">Pan54</strain>
    </source>
</reference>
<dbReference type="Gene3D" id="1.10.10.60">
    <property type="entry name" value="Homeodomain-like"/>
    <property type="match status" value="1"/>
</dbReference>
<dbReference type="SUPFAM" id="SSF46689">
    <property type="entry name" value="Homeodomain-like"/>
    <property type="match status" value="1"/>
</dbReference>
<dbReference type="PANTHER" id="PTHR33215:SF13">
    <property type="entry name" value="PROTEIN DISTAL ANTENNA"/>
    <property type="match status" value="1"/>
</dbReference>
<evidence type="ECO:0000313" key="2">
    <source>
        <dbReference type="EMBL" id="TWT60938.1"/>
    </source>
</evidence>
<dbReference type="RefSeq" id="WP_146502984.1">
    <property type="nucleotide sequence ID" value="NZ_SJPG01000001.1"/>
</dbReference>
<dbReference type="InterPro" id="IPR009057">
    <property type="entry name" value="Homeodomain-like_sf"/>
</dbReference>
<proteinExistence type="predicted"/>
<dbReference type="Pfam" id="PF01527">
    <property type="entry name" value="HTH_Tnp_1"/>
    <property type="match status" value="1"/>
</dbReference>
<dbReference type="OrthoDB" id="217723at2"/>
<keyword evidence="3" id="KW-1185">Reference proteome</keyword>
<dbReference type="GO" id="GO:0006313">
    <property type="term" value="P:DNA transposition"/>
    <property type="evidence" value="ECO:0007669"/>
    <property type="project" value="InterPro"/>
</dbReference>
<accession>A0A5C5XDQ2</accession>
<dbReference type="PANTHER" id="PTHR33215">
    <property type="entry name" value="PROTEIN DISTAL ANTENNA"/>
    <property type="match status" value="1"/>
</dbReference>
<dbReference type="InterPro" id="IPR051839">
    <property type="entry name" value="RD_transcriptional_regulator"/>
</dbReference>
<name>A0A5C5XDQ2_9PLAN</name>
<dbReference type="InterPro" id="IPR002514">
    <property type="entry name" value="Transposase_8"/>
</dbReference>
<sequence>MKNGQWRAIIFAPLKSSRFMSKAPFQPPAEASGDPKRRVYTDEFKQDVIRLITDEDYSIRGAAKAVGVCEQTVRNWYHKLAPKPEPIGEDASVEQLKAEVKRLTKELKRAEMERDILEKATAYFAKDQL</sequence>
<dbReference type="GO" id="GO:0003677">
    <property type="term" value="F:DNA binding"/>
    <property type="evidence" value="ECO:0007669"/>
    <property type="project" value="InterPro"/>
</dbReference>
<gene>
    <name evidence="2" type="ORF">Pan54_16700</name>
</gene>
<dbReference type="GO" id="GO:0004803">
    <property type="term" value="F:transposase activity"/>
    <property type="evidence" value="ECO:0007669"/>
    <property type="project" value="InterPro"/>
</dbReference>
<organism evidence="2 3">
    <name type="scientific">Rubinisphaera italica</name>
    <dbReference type="NCBI Taxonomy" id="2527969"/>
    <lineage>
        <taxon>Bacteria</taxon>
        <taxon>Pseudomonadati</taxon>
        <taxon>Planctomycetota</taxon>
        <taxon>Planctomycetia</taxon>
        <taxon>Planctomycetales</taxon>
        <taxon>Planctomycetaceae</taxon>
        <taxon>Rubinisphaera</taxon>
    </lineage>
</organism>
<evidence type="ECO:0000313" key="3">
    <source>
        <dbReference type="Proteomes" id="UP000316095"/>
    </source>
</evidence>